<gene>
    <name evidence="3" type="ORF">SAMN02745181_2086</name>
</gene>
<dbReference type="AlphaFoldDB" id="A0A1M6JD55"/>
<evidence type="ECO:0000313" key="3">
    <source>
        <dbReference type="EMBL" id="SHJ44649.1"/>
    </source>
</evidence>
<protein>
    <submittedName>
        <fullName evidence="3">PEP-CTERM protein-sorting domain-containing protein/MYXO-CTERM domain-containing protein</fullName>
    </submittedName>
</protein>
<accession>A0A1M6JD55</accession>
<dbReference type="OrthoDB" id="8100581at2"/>
<feature type="region of interest" description="Disordered" evidence="1">
    <location>
        <begin position="215"/>
        <end position="236"/>
    </location>
</feature>
<evidence type="ECO:0000256" key="2">
    <source>
        <dbReference type="SAM" id="SignalP"/>
    </source>
</evidence>
<dbReference type="Proteomes" id="UP000184510">
    <property type="component" value="Unassembled WGS sequence"/>
</dbReference>
<feature type="chain" id="PRO_5012748341" evidence="2">
    <location>
        <begin position="20"/>
        <end position="255"/>
    </location>
</feature>
<evidence type="ECO:0000313" key="4">
    <source>
        <dbReference type="Proteomes" id="UP000184510"/>
    </source>
</evidence>
<keyword evidence="4" id="KW-1185">Reference proteome</keyword>
<proteinExistence type="predicted"/>
<dbReference type="InterPro" id="IPR013424">
    <property type="entry name" value="Ice-binding_C"/>
</dbReference>
<reference evidence="3 4" key="1">
    <citation type="submission" date="2016-11" db="EMBL/GenBank/DDBJ databases">
        <authorList>
            <person name="Jaros S."/>
            <person name="Januszkiewicz K."/>
            <person name="Wedrychowicz H."/>
        </authorList>
    </citation>
    <scope>NUCLEOTIDE SEQUENCE [LARGE SCALE GENOMIC DNA]</scope>
    <source>
        <strain evidence="3 4">DSM 18772</strain>
    </source>
</reference>
<feature type="signal peptide" evidence="2">
    <location>
        <begin position="1"/>
        <end position="19"/>
    </location>
</feature>
<sequence length="255" mass="27020">MTPTLIKGLLALTATLATANATLVDLRGDVDASGFINDALFAVDNSQPAGTGIFGREDGGVFLRIRMTGQEEGYNTNTNGVMDNIDGTWTHDVLFSSLNTVNINDVLYVPFLLDVNENVPQGEITLEALQLFSSTTGGLSHQSLADLAGDSATTLLYDLDGAGDSSVLLDYNLQGTGSGRSDMGMFIPLDLFDGVEDDDFIILYSEFTGSDAGFEEWTLGSGDGGPPPPDDEIPEPSSSALLLISLAALLSRRRR</sequence>
<evidence type="ECO:0000256" key="1">
    <source>
        <dbReference type="SAM" id="MobiDB-lite"/>
    </source>
</evidence>
<dbReference type="NCBIfam" id="TIGR02595">
    <property type="entry name" value="PEP_CTERM"/>
    <property type="match status" value="1"/>
</dbReference>
<keyword evidence="2" id="KW-0732">Signal</keyword>
<dbReference type="STRING" id="1123071.SAMN02745181_2086"/>
<organism evidence="3 4">
    <name type="scientific">Rubritalea squalenifaciens DSM 18772</name>
    <dbReference type="NCBI Taxonomy" id="1123071"/>
    <lineage>
        <taxon>Bacteria</taxon>
        <taxon>Pseudomonadati</taxon>
        <taxon>Verrucomicrobiota</taxon>
        <taxon>Verrucomicrobiia</taxon>
        <taxon>Verrucomicrobiales</taxon>
        <taxon>Rubritaleaceae</taxon>
        <taxon>Rubritalea</taxon>
    </lineage>
</organism>
<dbReference type="InParanoid" id="A0A1M6JD55"/>
<dbReference type="EMBL" id="FQYR01000003">
    <property type="protein sequence ID" value="SHJ44649.1"/>
    <property type="molecule type" value="Genomic_DNA"/>
</dbReference>
<dbReference type="RefSeq" id="WP_143183649.1">
    <property type="nucleotide sequence ID" value="NZ_FQYR01000003.1"/>
</dbReference>
<name>A0A1M6JD55_9BACT</name>